<dbReference type="Proteomes" id="UP000701801">
    <property type="component" value="Unassembled WGS sequence"/>
</dbReference>
<organism evidence="2 3">
    <name type="scientific">Hymenoscyphus albidus</name>
    <dbReference type="NCBI Taxonomy" id="595503"/>
    <lineage>
        <taxon>Eukaryota</taxon>
        <taxon>Fungi</taxon>
        <taxon>Dikarya</taxon>
        <taxon>Ascomycota</taxon>
        <taxon>Pezizomycotina</taxon>
        <taxon>Leotiomycetes</taxon>
        <taxon>Helotiales</taxon>
        <taxon>Helotiaceae</taxon>
        <taxon>Hymenoscyphus</taxon>
    </lineage>
</organism>
<evidence type="ECO:0000313" key="3">
    <source>
        <dbReference type="Proteomes" id="UP000701801"/>
    </source>
</evidence>
<protein>
    <submittedName>
        <fullName evidence="2">Uncharacterized protein</fullName>
    </submittedName>
</protein>
<dbReference type="EMBL" id="CAJVRM010000439">
    <property type="protein sequence ID" value="CAG8981023.1"/>
    <property type="molecule type" value="Genomic_DNA"/>
</dbReference>
<name>A0A9N9LUI5_9HELO</name>
<proteinExistence type="predicted"/>
<reference evidence="2" key="1">
    <citation type="submission" date="2021-07" db="EMBL/GenBank/DDBJ databases">
        <authorList>
            <person name="Durling M."/>
        </authorList>
    </citation>
    <scope>NUCLEOTIDE SEQUENCE</scope>
</reference>
<feature type="region of interest" description="Disordered" evidence="1">
    <location>
        <begin position="42"/>
        <end position="61"/>
    </location>
</feature>
<dbReference type="AlphaFoldDB" id="A0A9N9LUI5"/>
<keyword evidence="3" id="KW-1185">Reference proteome</keyword>
<evidence type="ECO:0000313" key="2">
    <source>
        <dbReference type="EMBL" id="CAG8981023.1"/>
    </source>
</evidence>
<comment type="caution">
    <text evidence="2">The sequence shown here is derived from an EMBL/GenBank/DDBJ whole genome shotgun (WGS) entry which is preliminary data.</text>
</comment>
<gene>
    <name evidence="2" type="ORF">HYALB_00013282</name>
</gene>
<accession>A0A9N9LUI5</accession>
<evidence type="ECO:0000256" key="1">
    <source>
        <dbReference type="SAM" id="MobiDB-lite"/>
    </source>
</evidence>
<sequence>MAAFTQKKSVEKGNSHSVTSWGAHVAAPYTCITPELLDLGWSQPNALDDNDGGNGWEVSAV</sequence>